<sequence length="55" mass="6029">MAAAVMSIDKQKARADEAMELVGQLDTSMQKAVYIATKMFLAAKETPEEKGKPKK</sequence>
<accession>A0A564TKP1</accession>
<name>A0A564TKP1_9FIRM</name>
<dbReference type="Proteomes" id="UP000409147">
    <property type="component" value="Unassembled WGS sequence"/>
</dbReference>
<organism evidence="1 2">
    <name type="scientific">Blautia obeum</name>
    <dbReference type="NCBI Taxonomy" id="40520"/>
    <lineage>
        <taxon>Bacteria</taxon>
        <taxon>Bacillati</taxon>
        <taxon>Bacillota</taxon>
        <taxon>Clostridia</taxon>
        <taxon>Lachnospirales</taxon>
        <taxon>Lachnospiraceae</taxon>
        <taxon>Blautia</taxon>
    </lineage>
</organism>
<evidence type="ECO:0000313" key="2">
    <source>
        <dbReference type="Proteomes" id="UP000409147"/>
    </source>
</evidence>
<dbReference type="EMBL" id="CABHNB010000022">
    <property type="protein sequence ID" value="VUX07775.1"/>
    <property type="molecule type" value="Genomic_DNA"/>
</dbReference>
<dbReference type="AlphaFoldDB" id="A0A564TKP1"/>
<protein>
    <submittedName>
        <fullName evidence="1">Uncharacterized protein</fullName>
    </submittedName>
</protein>
<proteinExistence type="predicted"/>
<keyword evidence="2" id="KW-1185">Reference proteome</keyword>
<reference evidence="1 2" key="1">
    <citation type="submission" date="2019-07" db="EMBL/GenBank/DDBJ databases">
        <authorList>
            <person name="Hibberd C M."/>
            <person name="Gehrig L. J."/>
            <person name="Chang H.-W."/>
            <person name="Venkatesh S."/>
        </authorList>
    </citation>
    <scope>NUCLEOTIDE SEQUENCE [LARGE SCALE GENOMIC DNA]</scope>
    <source>
        <strain evidence="1">Ruminococcus_obeum_SSTS_Bg7063</strain>
    </source>
</reference>
<evidence type="ECO:0000313" key="1">
    <source>
        <dbReference type="EMBL" id="VUX07775.1"/>
    </source>
</evidence>
<dbReference type="RefSeq" id="WP_186290937.1">
    <property type="nucleotide sequence ID" value="NZ_CABHNB010000022.1"/>
</dbReference>
<gene>
    <name evidence="1" type="ORF">ROSSTS7063_01748</name>
</gene>